<dbReference type="STRING" id="915059.NH26_04615"/>
<comment type="cofactor">
    <cofactor evidence="8">
        <name>FMN</name>
        <dbReference type="ChEBI" id="CHEBI:58210"/>
    </cofactor>
    <text evidence="8">Binds 1 FMN per subunit.</text>
</comment>
<organism evidence="10 11">
    <name type="scientific">Flammeovirga pacifica</name>
    <dbReference type="NCBI Taxonomy" id="915059"/>
    <lineage>
        <taxon>Bacteria</taxon>
        <taxon>Pseudomonadati</taxon>
        <taxon>Bacteroidota</taxon>
        <taxon>Cytophagia</taxon>
        <taxon>Cytophagales</taxon>
        <taxon>Flammeovirgaceae</taxon>
        <taxon>Flammeovirga</taxon>
    </lineage>
</organism>
<evidence type="ECO:0000256" key="1">
    <source>
        <dbReference type="ARBA" id="ARBA00007118"/>
    </source>
</evidence>
<evidence type="ECO:0000256" key="3">
    <source>
        <dbReference type="ARBA" id="ARBA00022643"/>
    </source>
</evidence>
<sequence>MYKQISQIIRNRRSFYPLEYTQEHLPKEDILDILEDANWAPNHGLTQPWRFVVFAEEGLKQLSNVQGEVYKDNTPKELFEEKRYEKLKKLPLLSNYVIAIIMKRGDNPKIPKQEEMLAVACAVQNLALGVSAKGYGGYWSTGGLIKFPQSQEYFGLNSEDELMGLFYIGTISNNEKLGNRDNISDKVTWVNE</sequence>
<comment type="caution">
    <text evidence="10">The sequence shown here is derived from an EMBL/GenBank/DDBJ whole genome shotgun (WGS) entry which is preliminary data.</text>
</comment>
<dbReference type="Pfam" id="PF00881">
    <property type="entry name" value="Nitroreductase"/>
    <property type="match status" value="1"/>
</dbReference>
<evidence type="ECO:0000259" key="9">
    <source>
        <dbReference type="Pfam" id="PF00881"/>
    </source>
</evidence>
<evidence type="ECO:0000256" key="2">
    <source>
        <dbReference type="ARBA" id="ARBA00022630"/>
    </source>
</evidence>
<evidence type="ECO:0000256" key="5">
    <source>
        <dbReference type="ARBA" id="ARBA00023002"/>
    </source>
</evidence>
<keyword evidence="6 7" id="KW-0520">NAD</keyword>
<keyword evidence="2 7" id="KW-0285">Flavoprotein</keyword>
<feature type="domain" description="Nitroreductase" evidence="9">
    <location>
        <begin position="9"/>
        <end position="169"/>
    </location>
</feature>
<feature type="binding site" evidence="8">
    <location>
        <position position="43"/>
    </location>
    <ligand>
        <name>FMN</name>
        <dbReference type="ChEBI" id="CHEBI:58210"/>
        <note>ligand shared between dimeric partners</note>
    </ligand>
</feature>
<dbReference type="EC" id="1.-.-.-" evidence="7"/>
<evidence type="ECO:0000256" key="8">
    <source>
        <dbReference type="PIRSR" id="PIRSR000232-1"/>
    </source>
</evidence>
<dbReference type="EMBL" id="JRYR02000001">
    <property type="protein sequence ID" value="OHX65680.1"/>
    <property type="molecule type" value="Genomic_DNA"/>
</dbReference>
<keyword evidence="5 7" id="KW-0560">Oxidoreductase</keyword>
<feature type="binding site" description="in other chain" evidence="8">
    <location>
        <begin position="139"/>
        <end position="141"/>
    </location>
    <ligand>
        <name>FMN</name>
        <dbReference type="ChEBI" id="CHEBI:58210"/>
        <note>ligand shared between dimeric partners</note>
    </ligand>
</feature>
<evidence type="ECO:0000313" key="10">
    <source>
        <dbReference type="EMBL" id="OHX65680.1"/>
    </source>
</evidence>
<dbReference type="Proteomes" id="UP000179797">
    <property type="component" value="Unassembled WGS sequence"/>
</dbReference>
<dbReference type="Gene3D" id="3.40.109.10">
    <property type="entry name" value="NADH Oxidase"/>
    <property type="match status" value="1"/>
</dbReference>
<evidence type="ECO:0000313" key="11">
    <source>
        <dbReference type="Proteomes" id="UP000179797"/>
    </source>
</evidence>
<dbReference type="PANTHER" id="PTHR43821">
    <property type="entry name" value="NAD(P)H NITROREDUCTASE YDJA-RELATED"/>
    <property type="match status" value="1"/>
</dbReference>
<dbReference type="AlphaFoldDB" id="A0A1S1YXG5"/>
<dbReference type="PIRSF" id="PIRSF000232">
    <property type="entry name" value="YdjA"/>
    <property type="match status" value="1"/>
</dbReference>
<protein>
    <recommendedName>
        <fullName evidence="7">Putative NAD(P)H nitroreductase</fullName>
        <ecNumber evidence="7">1.-.-.-</ecNumber>
    </recommendedName>
</protein>
<keyword evidence="11" id="KW-1185">Reference proteome</keyword>
<feature type="binding site" description="in other chain" evidence="8">
    <location>
        <begin position="12"/>
        <end position="14"/>
    </location>
    <ligand>
        <name>FMN</name>
        <dbReference type="ChEBI" id="CHEBI:58210"/>
        <note>ligand shared between dimeric partners</note>
    </ligand>
</feature>
<evidence type="ECO:0000256" key="7">
    <source>
        <dbReference type="PIRNR" id="PIRNR000232"/>
    </source>
</evidence>
<gene>
    <name evidence="10" type="ORF">NH26_04615</name>
</gene>
<dbReference type="RefSeq" id="WP_044222203.1">
    <property type="nucleotide sequence ID" value="NZ_JRYR02000001.1"/>
</dbReference>
<dbReference type="InterPro" id="IPR052530">
    <property type="entry name" value="NAD(P)H_nitroreductase"/>
</dbReference>
<dbReference type="InterPro" id="IPR026021">
    <property type="entry name" value="YdjA-like"/>
</dbReference>
<dbReference type="InterPro" id="IPR000415">
    <property type="entry name" value="Nitroreductase-like"/>
</dbReference>
<keyword evidence="3 7" id="KW-0288">FMN</keyword>
<dbReference type="SUPFAM" id="SSF55469">
    <property type="entry name" value="FMN-dependent nitroreductase-like"/>
    <property type="match status" value="1"/>
</dbReference>
<name>A0A1S1YXG5_FLAPC</name>
<dbReference type="OrthoDB" id="9804207at2"/>
<proteinExistence type="inferred from homology"/>
<dbReference type="PANTHER" id="PTHR43821:SF1">
    <property type="entry name" value="NAD(P)H NITROREDUCTASE YDJA-RELATED"/>
    <property type="match status" value="1"/>
</dbReference>
<accession>A0A1S1YXG5</accession>
<dbReference type="CDD" id="cd02135">
    <property type="entry name" value="YdjA-like"/>
    <property type="match status" value="1"/>
</dbReference>
<comment type="similarity">
    <text evidence="1 7">Belongs to the nitroreductase family.</text>
</comment>
<evidence type="ECO:0000256" key="6">
    <source>
        <dbReference type="ARBA" id="ARBA00023027"/>
    </source>
</evidence>
<reference evidence="10 11" key="1">
    <citation type="journal article" date="2012" name="Int. J. Syst. Evol. Microbiol.">
        <title>Flammeovirga pacifica sp. nov., isolated from deep-sea sediment.</title>
        <authorList>
            <person name="Xu H."/>
            <person name="Fu Y."/>
            <person name="Yang N."/>
            <person name="Ding Z."/>
            <person name="Lai Q."/>
            <person name="Zeng R."/>
        </authorList>
    </citation>
    <scope>NUCLEOTIDE SEQUENCE [LARGE SCALE GENOMIC DNA]</scope>
    <source>
        <strain evidence="11">DSM 24597 / LMG 26175 / WPAGA1</strain>
    </source>
</reference>
<dbReference type="InterPro" id="IPR029479">
    <property type="entry name" value="Nitroreductase"/>
</dbReference>
<evidence type="ECO:0000256" key="4">
    <source>
        <dbReference type="ARBA" id="ARBA00022857"/>
    </source>
</evidence>
<keyword evidence="4 7" id="KW-0521">NADP</keyword>
<dbReference type="GO" id="GO:0016491">
    <property type="term" value="F:oxidoreductase activity"/>
    <property type="evidence" value="ECO:0007669"/>
    <property type="project" value="UniProtKB-UniRule"/>
</dbReference>